<dbReference type="RefSeq" id="WP_066339097.1">
    <property type="nucleotide sequence ID" value="NZ_CP016503.1"/>
</dbReference>
<dbReference type="PROSITE" id="PS00211">
    <property type="entry name" value="ABC_TRANSPORTER_1"/>
    <property type="match status" value="1"/>
</dbReference>
<keyword evidence="1" id="KW-0547">Nucleotide-binding</keyword>
<sequence>MPLLSARNLTHSFDSLLYEGVCLDCNAKESIAILGVSGSGKSTILNHLSTLLPPQLGEVDLLHHKNIYTLKQEELLSIRRLEVGIIFQAHYLFRGFSAKENLEIAKILSQQELDEGILERMGILHTLHQQVGQLSGGQQQRLSIARILSKKPKMIFADEPTGNLDKQTAEVVMDILLEFLERFDSGLVLATHDEFVASKCTRQFLLENKTFREL</sequence>
<dbReference type="OrthoDB" id="9814623at2"/>
<dbReference type="PANTHER" id="PTHR42798:SF2">
    <property type="entry name" value="ABC TRANSPORTER ATP-BINDING PROTEIN MG467-RELATED"/>
    <property type="match status" value="1"/>
</dbReference>
<dbReference type="KEGG" id="het:BBW65_02225"/>
<dbReference type="STRING" id="222136.BBW65_02225"/>
<dbReference type="PROSITE" id="PS50893">
    <property type="entry name" value="ABC_TRANSPORTER_2"/>
    <property type="match status" value="1"/>
</dbReference>
<protein>
    <submittedName>
        <fullName evidence="4">ABC transporter ATP-binding protein</fullName>
    </submittedName>
</protein>
<dbReference type="GO" id="GO:0016887">
    <property type="term" value="F:ATP hydrolysis activity"/>
    <property type="evidence" value="ECO:0007669"/>
    <property type="project" value="InterPro"/>
</dbReference>
<dbReference type="AlphaFoldDB" id="A0A1B1U4R0"/>
<dbReference type="Proteomes" id="UP000092884">
    <property type="component" value="Chromosome"/>
</dbReference>
<dbReference type="SUPFAM" id="SSF52540">
    <property type="entry name" value="P-loop containing nucleoside triphosphate hydrolases"/>
    <property type="match status" value="1"/>
</dbReference>
<organism evidence="4 5">
    <name type="scientific">Helicobacter enhydrae</name>
    <dbReference type="NCBI Taxonomy" id="222136"/>
    <lineage>
        <taxon>Bacteria</taxon>
        <taxon>Pseudomonadati</taxon>
        <taxon>Campylobacterota</taxon>
        <taxon>Epsilonproteobacteria</taxon>
        <taxon>Campylobacterales</taxon>
        <taxon>Helicobacteraceae</taxon>
        <taxon>Helicobacter</taxon>
    </lineage>
</organism>
<dbReference type="Pfam" id="PF00005">
    <property type="entry name" value="ABC_tran"/>
    <property type="match status" value="1"/>
</dbReference>
<evidence type="ECO:0000256" key="1">
    <source>
        <dbReference type="ARBA" id="ARBA00022741"/>
    </source>
</evidence>
<accession>A0A1B1U4R0</accession>
<evidence type="ECO:0000256" key="2">
    <source>
        <dbReference type="ARBA" id="ARBA00022840"/>
    </source>
</evidence>
<dbReference type="GO" id="GO:0005524">
    <property type="term" value="F:ATP binding"/>
    <property type="evidence" value="ECO:0007669"/>
    <property type="project" value="UniProtKB-KW"/>
</dbReference>
<dbReference type="Gene3D" id="3.40.50.300">
    <property type="entry name" value="P-loop containing nucleotide triphosphate hydrolases"/>
    <property type="match status" value="1"/>
</dbReference>
<keyword evidence="5" id="KW-1185">Reference proteome</keyword>
<evidence type="ECO:0000313" key="5">
    <source>
        <dbReference type="Proteomes" id="UP000092884"/>
    </source>
</evidence>
<dbReference type="InterPro" id="IPR017871">
    <property type="entry name" value="ABC_transporter-like_CS"/>
</dbReference>
<evidence type="ECO:0000259" key="3">
    <source>
        <dbReference type="PROSITE" id="PS50893"/>
    </source>
</evidence>
<reference evidence="5" key="1">
    <citation type="submission" date="2016-07" db="EMBL/GenBank/DDBJ databases">
        <authorList>
            <person name="Florea S."/>
            <person name="Webb J.S."/>
            <person name="Jaromczyk J."/>
            <person name="Schardl C.L."/>
        </authorList>
    </citation>
    <scope>NUCLEOTIDE SEQUENCE [LARGE SCALE GENOMIC DNA]</scope>
    <source>
        <strain evidence="5">MIT 01-6242</strain>
    </source>
</reference>
<feature type="domain" description="ABC transporter" evidence="3">
    <location>
        <begin position="1"/>
        <end position="214"/>
    </location>
</feature>
<dbReference type="PANTHER" id="PTHR42798">
    <property type="entry name" value="LIPOPROTEIN-RELEASING SYSTEM ATP-BINDING PROTEIN LOLD"/>
    <property type="match status" value="1"/>
</dbReference>
<proteinExistence type="predicted"/>
<dbReference type="EMBL" id="CP016503">
    <property type="protein sequence ID" value="ANV97692.1"/>
    <property type="molecule type" value="Genomic_DNA"/>
</dbReference>
<name>A0A1B1U4R0_9HELI</name>
<dbReference type="InterPro" id="IPR027417">
    <property type="entry name" value="P-loop_NTPase"/>
</dbReference>
<gene>
    <name evidence="4" type="ORF">BBW65_02225</name>
</gene>
<dbReference type="InterPro" id="IPR003593">
    <property type="entry name" value="AAA+_ATPase"/>
</dbReference>
<dbReference type="InterPro" id="IPR003439">
    <property type="entry name" value="ABC_transporter-like_ATP-bd"/>
</dbReference>
<dbReference type="SMART" id="SM00382">
    <property type="entry name" value="AAA"/>
    <property type="match status" value="1"/>
</dbReference>
<evidence type="ECO:0000313" key="4">
    <source>
        <dbReference type="EMBL" id="ANV97692.1"/>
    </source>
</evidence>
<keyword evidence="2 4" id="KW-0067">ATP-binding</keyword>